<protein>
    <submittedName>
        <fullName evidence="1">SapC family protein</fullName>
    </submittedName>
</protein>
<sequence>MPSFVPLQSSNPNHRAYIPPNTFPIARNQALAAIGRAELPRAGHAFPLGFQRTPDGPVLVALMGLGPENNLFLTHDARWAGAYVPATYRAWPFALGTTQDNRTVVCIDETAGVPAETAGARALFDAADQPTAFLQELMTFLSQSRNDLVATRAACAALDSHGLLVDWPITINAGETQRPIEGLLKVDEAALNGAGADVLDALNKAGALAVAYGQLLSMTNLSILAKLAEAHARAAEKLQERAKDASEMFAFDDEVQFNFD</sequence>
<evidence type="ECO:0000313" key="2">
    <source>
        <dbReference type="Proteomes" id="UP000324065"/>
    </source>
</evidence>
<dbReference type="Proteomes" id="UP000324065">
    <property type="component" value="Unassembled WGS sequence"/>
</dbReference>
<comment type="caution">
    <text evidence="1">The sequence shown here is derived from an EMBL/GenBank/DDBJ whole genome shotgun (WGS) entry which is preliminary data.</text>
</comment>
<organism evidence="1 2">
    <name type="scientific">Roseospira marina</name>
    <dbReference type="NCBI Taxonomy" id="140057"/>
    <lineage>
        <taxon>Bacteria</taxon>
        <taxon>Pseudomonadati</taxon>
        <taxon>Pseudomonadota</taxon>
        <taxon>Alphaproteobacteria</taxon>
        <taxon>Rhodospirillales</taxon>
        <taxon>Rhodospirillaceae</taxon>
        <taxon>Roseospira</taxon>
    </lineage>
</organism>
<accession>A0A5M6IEV0</accession>
<gene>
    <name evidence="1" type="ORF">F1188_08760</name>
</gene>
<dbReference type="AlphaFoldDB" id="A0A5M6IEV0"/>
<dbReference type="Pfam" id="PF07277">
    <property type="entry name" value="SapC"/>
    <property type="match status" value="1"/>
</dbReference>
<dbReference type="EMBL" id="VWPJ01000006">
    <property type="protein sequence ID" value="KAA5606088.1"/>
    <property type="molecule type" value="Genomic_DNA"/>
</dbReference>
<evidence type="ECO:0000313" key="1">
    <source>
        <dbReference type="EMBL" id="KAA5606088.1"/>
    </source>
</evidence>
<proteinExistence type="predicted"/>
<reference evidence="1 2" key="1">
    <citation type="submission" date="2019-09" db="EMBL/GenBank/DDBJ databases">
        <title>Genome sequence of Roseospira marina, one of the more divergent members of the non-sulfur purple photosynthetic bacterial family, the Rhodospirillaceae.</title>
        <authorList>
            <person name="Meyer T."/>
            <person name="Kyndt J."/>
        </authorList>
    </citation>
    <scope>NUCLEOTIDE SEQUENCE [LARGE SCALE GENOMIC DNA]</scope>
    <source>
        <strain evidence="1 2">DSM 15113</strain>
    </source>
</reference>
<dbReference type="InterPro" id="IPR010836">
    <property type="entry name" value="SapC"/>
</dbReference>
<dbReference type="RefSeq" id="WP_150062019.1">
    <property type="nucleotide sequence ID" value="NZ_JACHII010000002.1"/>
</dbReference>
<name>A0A5M6IEV0_9PROT</name>
<keyword evidence="2" id="KW-1185">Reference proteome</keyword>
<dbReference type="OrthoDB" id="9806524at2"/>